<accession>A0A9P7GNJ3</accession>
<keyword evidence="1" id="KW-0812">Transmembrane</keyword>
<name>A0A9P7GNJ3_9AGAR</name>
<gene>
    <name evidence="2" type="ORF">H0H81_001071</name>
</gene>
<keyword evidence="3" id="KW-1185">Reference proteome</keyword>
<keyword evidence="1" id="KW-1133">Transmembrane helix</keyword>
<evidence type="ECO:0000256" key="1">
    <source>
        <dbReference type="SAM" id="Phobius"/>
    </source>
</evidence>
<sequence>MALRDKLNGTLDDDAAEVKKAIATGALKEKQSSAVPPIMCYCCASILMTVVNKSVVCTLCVLAAKKTGIIRFRAFDTKDAKAWFPVSALLVSVIYTGSKSLVSIITKKNGNPTKRNWNFQQFLSIPVYTIFKNLTIILIVCMTCLWSGEQAQLTIIFRHTEKLSGLMAE</sequence>
<evidence type="ECO:0000313" key="2">
    <source>
        <dbReference type="EMBL" id="KAG5653331.1"/>
    </source>
</evidence>
<dbReference type="OrthoDB" id="417037at2759"/>
<evidence type="ECO:0000313" key="3">
    <source>
        <dbReference type="Proteomes" id="UP000717328"/>
    </source>
</evidence>
<keyword evidence="1" id="KW-0472">Membrane</keyword>
<reference evidence="2" key="2">
    <citation type="submission" date="2021-10" db="EMBL/GenBank/DDBJ databases">
        <title>Phylogenomics reveals ancestral predisposition of the termite-cultivated fungus Termitomyces towards a domesticated lifestyle.</title>
        <authorList>
            <person name="Auxier B."/>
            <person name="Grum-Grzhimaylo A."/>
            <person name="Cardenas M.E."/>
            <person name="Lodge J.D."/>
            <person name="Laessoe T."/>
            <person name="Pedersen O."/>
            <person name="Smith M.E."/>
            <person name="Kuyper T.W."/>
            <person name="Franco-Molano E.A."/>
            <person name="Baroni T.J."/>
            <person name="Aanen D.K."/>
        </authorList>
    </citation>
    <scope>NUCLEOTIDE SEQUENCE</scope>
    <source>
        <strain evidence="2">D49</strain>
    </source>
</reference>
<proteinExistence type="predicted"/>
<comment type="caution">
    <text evidence="2">The sequence shown here is derived from an EMBL/GenBank/DDBJ whole genome shotgun (WGS) entry which is preliminary data.</text>
</comment>
<reference evidence="2" key="1">
    <citation type="submission" date="2021-02" db="EMBL/GenBank/DDBJ databases">
        <authorList>
            <person name="Nieuwenhuis M."/>
            <person name="Van De Peppel L.J.J."/>
        </authorList>
    </citation>
    <scope>NUCLEOTIDE SEQUENCE</scope>
    <source>
        <strain evidence="2">D49</strain>
    </source>
</reference>
<feature type="transmembrane region" description="Helical" evidence="1">
    <location>
        <begin position="125"/>
        <end position="148"/>
    </location>
</feature>
<dbReference type="EMBL" id="JABCKI010000059">
    <property type="protein sequence ID" value="KAG5653331.1"/>
    <property type="molecule type" value="Genomic_DNA"/>
</dbReference>
<dbReference type="Proteomes" id="UP000717328">
    <property type="component" value="Unassembled WGS sequence"/>
</dbReference>
<organism evidence="2 3">
    <name type="scientific">Sphagnurus paluster</name>
    <dbReference type="NCBI Taxonomy" id="117069"/>
    <lineage>
        <taxon>Eukaryota</taxon>
        <taxon>Fungi</taxon>
        <taxon>Dikarya</taxon>
        <taxon>Basidiomycota</taxon>
        <taxon>Agaricomycotina</taxon>
        <taxon>Agaricomycetes</taxon>
        <taxon>Agaricomycetidae</taxon>
        <taxon>Agaricales</taxon>
        <taxon>Tricholomatineae</taxon>
        <taxon>Lyophyllaceae</taxon>
        <taxon>Sphagnurus</taxon>
    </lineage>
</organism>
<feature type="transmembrane region" description="Helical" evidence="1">
    <location>
        <begin position="82"/>
        <end position="105"/>
    </location>
</feature>
<protein>
    <submittedName>
        <fullName evidence="2">Uncharacterized protein</fullName>
    </submittedName>
</protein>
<dbReference type="AlphaFoldDB" id="A0A9P7GNJ3"/>